<feature type="region of interest" description="Disordered" evidence="10">
    <location>
        <begin position="671"/>
        <end position="693"/>
    </location>
</feature>
<dbReference type="EC" id="5.6.2.4" evidence="8"/>
<keyword evidence="1" id="KW-0547">Nucleotide-binding</keyword>
<dbReference type="Pfam" id="PF02889">
    <property type="entry name" value="Sec63"/>
    <property type="match status" value="1"/>
</dbReference>
<comment type="caution">
    <text evidence="12">The sequence shown here is derived from an EMBL/GenBank/DDBJ whole genome shotgun (WGS) entry which is preliminary data.</text>
</comment>
<reference evidence="12 13" key="1">
    <citation type="submission" date="2019-07" db="EMBL/GenBank/DDBJ databases">
        <title>Draft genome assembly of a fouling barnacle, Amphibalanus amphitrite (Darwin, 1854): The first reference genome for Thecostraca.</title>
        <authorList>
            <person name="Kim W."/>
        </authorList>
    </citation>
    <scope>NUCLEOTIDE SEQUENCE [LARGE SCALE GENOMIC DNA]</scope>
    <source>
        <strain evidence="12">SNU_AA5</strain>
        <tissue evidence="12">Soma without cirri and trophi</tissue>
    </source>
</reference>
<dbReference type="Pfam" id="PF23445">
    <property type="entry name" value="WHD_SNRNP200"/>
    <property type="match status" value="1"/>
</dbReference>
<evidence type="ECO:0000256" key="8">
    <source>
        <dbReference type="ARBA" id="ARBA00034808"/>
    </source>
</evidence>
<evidence type="ECO:0000256" key="9">
    <source>
        <dbReference type="ARBA" id="ARBA00048988"/>
    </source>
</evidence>
<evidence type="ECO:0000256" key="3">
    <source>
        <dbReference type="ARBA" id="ARBA00022806"/>
    </source>
</evidence>
<comment type="catalytic activity">
    <reaction evidence="9">
        <text>ATP + H2O = ADP + phosphate + H(+)</text>
        <dbReference type="Rhea" id="RHEA:13065"/>
        <dbReference type="ChEBI" id="CHEBI:15377"/>
        <dbReference type="ChEBI" id="CHEBI:15378"/>
        <dbReference type="ChEBI" id="CHEBI:30616"/>
        <dbReference type="ChEBI" id="CHEBI:43474"/>
        <dbReference type="ChEBI" id="CHEBI:456216"/>
        <dbReference type="EC" id="5.6.2.4"/>
    </reaction>
</comment>
<organism evidence="12 13">
    <name type="scientific">Amphibalanus amphitrite</name>
    <name type="common">Striped barnacle</name>
    <name type="synonym">Balanus amphitrite</name>
    <dbReference type="NCBI Taxonomy" id="1232801"/>
    <lineage>
        <taxon>Eukaryota</taxon>
        <taxon>Metazoa</taxon>
        <taxon>Ecdysozoa</taxon>
        <taxon>Arthropoda</taxon>
        <taxon>Crustacea</taxon>
        <taxon>Multicrustacea</taxon>
        <taxon>Cirripedia</taxon>
        <taxon>Thoracica</taxon>
        <taxon>Thoracicalcarea</taxon>
        <taxon>Balanomorpha</taxon>
        <taxon>Balanoidea</taxon>
        <taxon>Balanidae</taxon>
        <taxon>Amphibalaninae</taxon>
        <taxon>Amphibalanus</taxon>
    </lineage>
</organism>
<dbReference type="SUPFAM" id="SSF46785">
    <property type="entry name" value="Winged helix' DNA-binding domain"/>
    <property type="match status" value="1"/>
</dbReference>
<dbReference type="GO" id="GO:0051321">
    <property type="term" value="P:meiotic cell cycle"/>
    <property type="evidence" value="ECO:0007669"/>
    <property type="project" value="UniProtKB-KW"/>
</dbReference>
<dbReference type="GO" id="GO:0005524">
    <property type="term" value="F:ATP binding"/>
    <property type="evidence" value="ECO:0007669"/>
    <property type="project" value="UniProtKB-KW"/>
</dbReference>
<evidence type="ECO:0000256" key="2">
    <source>
        <dbReference type="ARBA" id="ARBA00022801"/>
    </source>
</evidence>
<dbReference type="Gene3D" id="1.10.3380.10">
    <property type="entry name" value="Sec63 N-terminal domain-like domain"/>
    <property type="match status" value="1"/>
</dbReference>
<evidence type="ECO:0000256" key="6">
    <source>
        <dbReference type="ARBA" id="ARBA00023254"/>
    </source>
</evidence>
<evidence type="ECO:0000256" key="5">
    <source>
        <dbReference type="ARBA" id="ARBA00023235"/>
    </source>
</evidence>
<dbReference type="GO" id="GO:0043138">
    <property type="term" value="F:3'-5' DNA helicase activity"/>
    <property type="evidence" value="ECO:0007669"/>
    <property type="project" value="UniProtKB-EC"/>
</dbReference>
<feature type="domain" description="SEC63" evidence="11">
    <location>
        <begin position="110"/>
        <end position="424"/>
    </location>
</feature>
<keyword evidence="5" id="KW-0413">Isomerase</keyword>
<evidence type="ECO:0000259" key="11">
    <source>
        <dbReference type="SMART" id="SM00973"/>
    </source>
</evidence>
<dbReference type="InterPro" id="IPR036390">
    <property type="entry name" value="WH_DNA-bd_sf"/>
</dbReference>
<dbReference type="Gene3D" id="1.10.10.10">
    <property type="entry name" value="Winged helix-like DNA-binding domain superfamily/Winged helix DNA-binding domain"/>
    <property type="match status" value="1"/>
</dbReference>
<comment type="catalytic activity">
    <reaction evidence="7">
        <text>Couples ATP hydrolysis with the unwinding of duplex DNA by translocating in the 3'-5' direction.</text>
        <dbReference type="EC" id="5.6.2.4"/>
    </reaction>
</comment>
<dbReference type="AlphaFoldDB" id="A0A6A4X6L4"/>
<evidence type="ECO:0000256" key="4">
    <source>
        <dbReference type="ARBA" id="ARBA00022840"/>
    </source>
</evidence>
<keyword evidence="2" id="KW-0378">Hydrolase</keyword>
<dbReference type="InterPro" id="IPR057842">
    <property type="entry name" value="WH_MER3"/>
</dbReference>
<keyword evidence="4" id="KW-0067">ATP-binding</keyword>
<protein>
    <recommendedName>
        <fullName evidence="8">DNA 3'-5' helicase</fullName>
        <ecNumber evidence="8">5.6.2.4</ecNumber>
    </recommendedName>
</protein>
<feature type="compositionally biased region" description="Basic and acidic residues" evidence="10">
    <location>
        <begin position="607"/>
        <end position="620"/>
    </location>
</feature>
<dbReference type="FunFam" id="1.10.10.10:FF:000012">
    <property type="entry name" value="U5 small nuclear ribonucleoprotein helicase"/>
    <property type="match status" value="1"/>
</dbReference>
<gene>
    <name evidence="12" type="primary">hfm1_0</name>
    <name evidence="12" type="ORF">FJT64_017457</name>
</gene>
<feature type="compositionally biased region" description="Pro residues" evidence="10">
    <location>
        <begin position="560"/>
        <end position="583"/>
    </location>
</feature>
<keyword evidence="13" id="KW-1185">Reference proteome</keyword>
<dbReference type="EMBL" id="VIIS01000218">
    <property type="protein sequence ID" value="KAF0311750.1"/>
    <property type="molecule type" value="Genomic_DNA"/>
</dbReference>
<feature type="region of interest" description="Disordered" evidence="10">
    <location>
        <begin position="495"/>
        <end position="517"/>
    </location>
</feature>
<dbReference type="SMART" id="SM00973">
    <property type="entry name" value="Sec63"/>
    <property type="match status" value="1"/>
</dbReference>
<dbReference type="PANTHER" id="PTHR47835:SF3">
    <property type="entry name" value="HELICASE FOR MEIOSIS 1"/>
    <property type="match status" value="1"/>
</dbReference>
<proteinExistence type="predicted"/>
<evidence type="ECO:0000313" key="13">
    <source>
        <dbReference type="Proteomes" id="UP000440578"/>
    </source>
</evidence>
<evidence type="ECO:0000256" key="1">
    <source>
        <dbReference type="ARBA" id="ARBA00022741"/>
    </source>
</evidence>
<evidence type="ECO:0000256" key="10">
    <source>
        <dbReference type="SAM" id="MobiDB-lite"/>
    </source>
</evidence>
<name>A0A6A4X6L4_AMPAM</name>
<feature type="region of interest" description="Disordered" evidence="10">
    <location>
        <begin position="556"/>
        <end position="657"/>
    </location>
</feature>
<dbReference type="SUPFAM" id="SSF158702">
    <property type="entry name" value="Sec63 N-terminal domain-like"/>
    <property type="match status" value="1"/>
</dbReference>
<dbReference type="Proteomes" id="UP000440578">
    <property type="component" value="Unassembled WGS sequence"/>
</dbReference>
<dbReference type="InterPro" id="IPR004179">
    <property type="entry name" value="Sec63-dom"/>
</dbReference>
<dbReference type="PANTHER" id="PTHR47835">
    <property type="entry name" value="HFM1, ATP DEPENDENT DNA HELICASE HOMOLOG"/>
    <property type="match status" value="1"/>
</dbReference>
<dbReference type="GO" id="GO:0016787">
    <property type="term" value="F:hydrolase activity"/>
    <property type="evidence" value="ECO:0007669"/>
    <property type="project" value="UniProtKB-KW"/>
</dbReference>
<keyword evidence="6" id="KW-0469">Meiosis</keyword>
<keyword evidence="3 12" id="KW-0347">Helicase</keyword>
<dbReference type="OrthoDB" id="5575at2759"/>
<accession>A0A6A4X6L4</accession>
<sequence length="693" mass="73551">MTEAAHRARYERLLSGSQLIESCLHRHLISHLNAEVVLGTVTDLEAALRWLRSTFLYVCAVRRPDHYGLGGGAALSRTQVEDQLHELCVLELDRLADAGLISKGELEVVPTPAGRLMARFCISFNTMRALQQMSGQEDLPAMLSVLAGCDEFEGVQLRTSDKRCLNALNRSSERATVRYPLPGRIKTTQMKINCLLQAALGSISIGDPSLSQDLTKICRVTERVMRCAVEYLRSAGGHRAYVSAVLLAKGVRTRLWPDSPLVGRQLAGVGPALAAALAQAGLTSLDAIAAAGGRRIEQAVNRLPPFGAHLCAAAGSLPRYGVTAEQQGVPAATSATVTLTVRLLTPHFSAETSATGARHSCLLVVGDEDNRLLCVARLTDGALQRAGQLQRQLHVQRASAGDLLTISYISESWVGLDVRAEFSPVYRTPAVGAGRDQLPAAEGAAAATTDAGVADTRQCRHHCLDKTGCAHLCCKQGVPVRPVGTRERVSRLMRAGAAPPPGAELAAPSLKRPPAARAGPSVAKVACRPASVLSHDAVCPTIADYFKITQAAAVAARSPPSQPQPPTTAPQPPTTAPQPPTTSPQPLTTAPQPPTTAPRSAMQVTEFECRQKTDHSRLDRLYGLSVSPAHSRRRPAGGARDVPPPPEPDGTEAAQRRSIFSAWAALESLRQARAEPAWSRRPAGAAGASDTAI</sequence>
<evidence type="ECO:0000256" key="7">
    <source>
        <dbReference type="ARBA" id="ARBA00034617"/>
    </source>
</evidence>
<evidence type="ECO:0000313" key="12">
    <source>
        <dbReference type="EMBL" id="KAF0311750.1"/>
    </source>
</evidence>
<dbReference type="InterPro" id="IPR052247">
    <property type="entry name" value="Meiotic_Crossover_Helicase"/>
</dbReference>
<dbReference type="InterPro" id="IPR036388">
    <property type="entry name" value="WH-like_DNA-bd_sf"/>
</dbReference>